<gene>
    <name evidence="1" type="ORF">E1263_14930</name>
</gene>
<sequence length="212" mass="23012">MDEKLRAEVLARAGADSDAVGAFLATAGPTGVSHSEVPWPYSLLEQDDPPEPVRRVLTVVHDNVEWLRGVLAERAWPGRSVVGEDGVDAFWLILQHAGSGVPTIGTPDNLAFQASCVPLLQDAVRAGEVHPRHLAHVVDNLCLRSNQPPDFAVLNTSFVREDGELVLRPDLDADVIDQNRAQIGLLPVSVDLDRRRAGHPPDATDGTRPEPW</sequence>
<keyword evidence="2" id="KW-1185">Reference proteome</keyword>
<evidence type="ECO:0000313" key="1">
    <source>
        <dbReference type="EMBL" id="TDD59474.1"/>
    </source>
</evidence>
<dbReference type="Proteomes" id="UP000295124">
    <property type="component" value="Unassembled WGS sequence"/>
</dbReference>
<dbReference type="RefSeq" id="WP_132167891.1">
    <property type="nucleotide sequence ID" value="NZ_SMKX01000035.1"/>
</dbReference>
<dbReference type="EMBL" id="SMKX01000035">
    <property type="protein sequence ID" value="TDD59474.1"/>
    <property type="molecule type" value="Genomic_DNA"/>
</dbReference>
<dbReference type="Pfam" id="PF20329">
    <property type="entry name" value="DUF6624"/>
    <property type="match status" value="1"/>
</dbReference>
<dbReference type="AlphaFoldDB" id="A0A4R4ZNE7"/>
<accession>A0A4R4ZNE7</accession>
<dbReference type="OrthoDB" id="22038at2"/>
<evidence type="ECO:0000313" key="2">
    <source>
        <dbReference type="Proteomes" id="UP000295124"/>
    </source>
</evidence>
<comment type="caution">
    <text evidence="1">The sequence shown here is derived from an EMBL/GenBank/DDBJ whole genome shotgun (WGS) entry which is preliminary data.</text>
</comment>
<proteinExistence type="predicted"/>
<reference evidence="1 2" key="1">
    <citation type="submission" date="2019-03" db="EMBL/GenBank/DDBJ databases">
        <title>Draft genome sequences of novel Actinobacteria.</title>
        <authorList>
            <person name="Sahin N."/>
            <person name="Ay H."/>
            <person name="Saygin H."/>
        </authorList>
    </citation>
    <scope>NUCLEOTIDE SEQUENCE [LARGE SCALE GENOMIC DNA]</scope>
    <source>
        <strain evidence="1 2">JCM 13523</strain>
    </source>
</reference>
<name>A0A4R4ZNE7_9ACTN</name>
<protein>
    <submittedName>
        <fullName evidence="1">Uncharacterized protein</fullName>
    </submittedName>
</protein>
<organism evidence="1 2">
    <name type="scientific">Kribbella antibiotica</name>
    <dbReference type="NCBI Taxonomy" id="190195"/>
    <lineage>
        <taxon>Bacteria</taxon>
        <taxon>Bacillati</taxon>
        <taxon>Actinomycetota</taxon>
        <taxon>Actinomycetes</taxon>
        <taxon>Propionibacteriales</taxon>
        <taxon>Kribbellaceae</taxon>
        <taxon>Kribbella</taxon>
    </lineage>
</organism>
<dbReference type="InterPro" id="IPR046732">
    <property type="entry name" value="DUF6624"/>
</dbReference>